<evidence type="ECO:0000313" key="2">
    <source>
        <dbReference type="Proteomes" id="UP000297229"/>
    </source>
</evidence>
<dbReference type="AlphaFoldDB" id="A0A4Z1IBL6"/>
<gene>
    <name evidence="1" type="ORF">BELL_1372g00010</name>
</gene>
<keyword evidence="2" id="KW-1185">Reference proteome</keyword>
<sequence>MPTATPTIVEVELEAFAANEVVVADEEDVNAVLEDPDVVLADTDVVAKAAAEILSEPPRSASIVPNPSTKVYVPEQMFHPSS</sequence>
<dbReference type="EMBL" id="PQXM01001370">
    <property type="protein sequence ID" value="TGO56922.1"/>
    <property type="molecule type" value="Genomic_DNA"/>
</dbReference>
<proteinExistence type="predicted"/>
<reference evidence="1 2" key="1">
    <citation type="submission" date="2017-12" db="EMBL/GenBank/DDBJ databases">
        <title>Comparative genomics of Botrytis spp.</title>
        <authorList>
            <person name="Valero-Jimenez C.A."/>
            <person name="Tapia P."/>
            <person name="Veloso J."/>
            <person name="Silva-Moreno E."/>
            <person name="Staats M."/>
            <person name="Valdes J.H."/>
            <person name="Van Kan J.A.L."/>
        </authorList>
    </citation>
    <scope>NUCLEOTIDE SEQUENCE [LARGE SCALE GENOMIC DNA]</scope>
    <source>
        <strain evidence="1 2">Be9601</strain>
    </source>
</reference>
<name>A0A4Z1IBL6_9HELO</name>
<comment type="caution">
    <text evidence="1">The sequence shown here is derived from an EMBL/GenBank/DDBJ whole genome shotgun (WGS) entry which is preliminary data.</text>
</comment>
<evidence type="ECO:0000313" key="1">
    <source>
        <dbReference type="EMBL" id="TGO56922.1"/>
    </source>
</evidence>
<protein>
    <submittedName>
        <fullName evidence="1">Uncharacterized protein</fullName>
    </submittedName>
</protein>
<dbReference type="Proteomes" id="UP000297229">
    <property type="component" value="Unassembled WGS sequence"/>
</dbReference>
<organism evidence="1 2">
    <name type="scientific">Botrytis elliptica</name>
    <dbReference type="NCBI Taxonomy" id="278938"/>
    <lineage>
        <taxon>Eukaryota</taxon>
        <taxon>Fungi</taxon>
        <taxon>Dikarya</taxon>
        <taxon>Ascomycota</taxon>
        <taxon>Pezizomycotina</taxon>
        <taxon>Leotiomycetes</taxon>
        <taxon>Helotiales</taxon>
        <taxon>Sclerotiniaceae</taxon>
        <taxon>Botrytis</taxon>
    </lineage>
</organism>
<accession>A0A4Z1IBL6</accession>